<keyword evidence="8" id="KW-0067">ATP-binding</keyword>
<sequence>MAAGEVGLQAIRYSRGRLQLLDQRKLPLETIYIDVYDSSGGCLTFLCRHAIQDMVVRGAPAIAIAAALSLAVEAVNLETKPTSLDEALHFLHTRLDHLVTSRPTAVNLLDAATKLKNKTSDAALRTSNAAEILVVYVDAAEAMLAADIASNKAIGDYGADLISGQSKRDGKLSVLTHCNTGSLATAAYGTALGVIRSLNLQGKLNTVYCTETRPFNQGSRLTAYELVYEKIPAVLIADSAAAALQSSGKIDAVVVGADRIASNGDTANKIGTYNLALAAFHHGIPFYVAAPLTSIDTALSSGDSIVIEERSSKELTHSHAGHGPQVAASGISVWNPAFDITPAKLITAIITDKGIITKPEGSLVFDILGFLNAHVVSNISNGDLNCRQEESGSDHDEKFYILNSATIIQYIKKHSSLASKLGSPESDWKVQEVGDGNLNFVYIVEGTAASFVLKQAVPYVRCVGESWPMTPDRAYFEAITLKKHGALCPQHVPEIYHFDRTMSAIVMQYLEPPHIILRKGFIKGIYYPCLAEHMSEYMARTLFFTSLLAISTTTHRSAVAEFCGNVQLCRLTEQVIFTEPYMESSNNRWTSPQLDEDVRALRDDEILKVEVAGLKAKFCENSQALIHGDLHTGSVMVTLSSTKVIDPEFAFYGPIGFDVGAFLGNLLLAYFSQDGHADEHNDRQEYKKWLLATIEETWNKFSCKFLALWTSNWDLSAGDAFHPDVYRSSTVRIAAQEYFMKGIFADSLGFAAAKMIRRIVGIAHVEDLESIKNPDLRAKCERKALHAAKKLMKARMSVLSINQALELINSELS</sequence>
<evidence type="ECO:0000256" key="5">
    <source>
        <dbReference type="ARBA" id="ARBA00022679"/>
    </source>
</evidence>
<dbReference type="SUPFAM" id="SSF56112">
    <property type="entry name" value="Protein kinase-like (PK-like)"/>
    <property type="match status" value="1"/>
</dbReference>
<dbReference type="GO" id="GO:0046523">
    <property type="term" value="F:S-methyl-5-thioribose-1-phosphate isomerase activity"/>
    <property type="evidence" value="ECO:0007669"/>
    <property type="project" value="UniProtKB-UniRule"/>
</dbReference>
<evidence type="ECO:0000256" key="2">
    <source>
        <dbReference type="ARBA" id="ARBA00011738"/>
    </source>
</evidence>
<dbReference type="GO" id="GO:0046522">
    <property type="term" value="F:S-methyl-5-thioribose kinase activity"/>
    <property type="evidence" value="ECO:0007669"/>
    <property type="project" value="InterPro"/>
</dbReference>
<comment type="pathway">
    <text evidence="12">Amino-acid biosynthesis; L-methionine biosynthesis via salvage pathway; L-methionine from S-methyl-5-thio-alpha-D-ribose 1-phosphate: step 1/6.</text>
</comment>
<dbReference type="EMBL" id="CM035412">
    <property type="protein sequence ID" value="KAH7432191.1"/>
    <property type="molecule type" value="Genomic_DNA"/>
</dbReference>
<keyword evidence="9 12" id="KW-0486">Methionine biosynthesis</keyword>
<dbReference type="OMA" id="DNNHWTS"/>
<comment type="subcellular location">
    <subcellularLocation>
        <location evidence="12">Cytoplasm</location>
    </subcellularLocation>
    <subcellularLocation>
        <location evidence="12">Nucleus</location>
    </subcellularLocation>
</comment>
<dbReference type="HAMAP" id="MF_01678">
    <property type="entry name" value="Salvage_MtnA"/>
    <property type="match status" value="1"/>
</dbReference>
<dbReference type="InterPro" id="IPR037171">
    <property type="entry name" value="NagB/RpiA_transferase-like"/>
</dbReference>
<comment type="similarity">
    <text evidence="12">Belongs to the eIF-2B alpha/beta/delta subunits family. MtnA subfamily.</text>
</comment>
<dbReference type="NCBIfam" id="TIGR00524">
    <property type="entry name" value="eIF-2B_rel"/>
    <property type="match status" value="1"/>
</dbReference>
<dbReference type="NCBIfam" id="TIGR01767">
    <property type="entry name" value="MTRK"/>
    <property type="match status" value="1"/>
</dbReference>
<gene>
    <name evidence="14" type="ORF">KP509_07G012500</name>
</gene>
<dbReference type="InterPro" id="IPR011009">
    <property type="entry name" value="Kinase-like_dom_sf"/>
</dbReference>
<reference evidence="14" key="1">
    <citation type="submission" date="2021-08" db="EMBL/GenBank/DDBJ databases">
        <title>WGS assembly of Ceratopteris richardii.</title>
        <authorList>
            <person name="Marchant D.B."/>
            <person name="Chen G."/>
            <person name="Jenkins J."/>
            <person name="Shu S."/>
            <person name="Leebens-Mack J."/>
            <person name="Grimwood J."/>
            <person name="Schmutz J."/>
            <person name="Soltis P."/>
            <person name="Soltis D."/>
            <person name="Chen Z.-H."/>
        </authorList>
    </citation>
    <scope>NUCLEOTIDE SEQUENCE</scope>
    <source>
        <strain evidence="14">Whitten #5841</strain>
        <tissue evidence="14">Leaf</tissue>
    </source>
</reference>
<evidence type="ECO:0000256" key="10">
    <source>
        <dbReference type="ARBA" id="ARBA00023235"/>
    </source>
</evidence>
<name>A0A8T2U7I7_CERRI</name>
<comment type="caution">
    <text evidence="14">The sequence shown here is derived from an EMBL/GenBank/DDBJ whole genome shotgun (WGS) entry which is preliminary data.</text>
</comment>
<evidence type="ECO:0000256" key="9">
    <source>
        <dbReference type="ARBA" id="ARBA00023167"/>
    </source>
</evidence>
<dbReference type="Gene3D" id="1.20.120.420">
    <property type="entry name" value="translation initiation factor eif-2b, domain 1"/>
    <property type="match status" value="1"/>
</dbReference>
<keyword evidence="11 12" id="KW-0539">Nucleus</keyword>
<dbReference type="FunFam" id="3.40.50.10470:FF:000003">
    <property type="entry name" value="Methylthioribose-1-phosphate isomerase"/>
    <property type="match status" value="1"/>
</dbReference>
<dbReference type="GO" id="GO:0019509">
    <property type="term" value="P:L-methionine salvage from methylthioadenosine"/>
    <property type="evidence" value="ECO:0007669"/>
    <property type="project" value="UniProtKB-UniRule"/>
</dbReference>
<comment type="catalytic activity">
    <reaction evidence="12">
        <text>5-(methylsulfanyl)-alpha-D-ribose 1-phosphate = 5-(methylsulfanyl)-D-ribulose 1-phosphate</text>
        <dbReference type="Rhea" id="RHEA:19989"/>
        <dbReference type="ChEBI" id="CHEBI:58533"/>
        <dbReference type="ChEBI" id="CHEBI:58548"/>
        <dbReference type="EC" id="5.3.1.23"/>
    </reaction>
</comment>
<keyword evidence="10 12" id="KW-0413">Isomerase</keyword>
<dbReference type="GO" id="GO:0005737">
    <property type="term" value="C:cytoplasm"/>
    <property type="evidence" value="ECO:0007669"/>
    <property type="project" value="UniProtKB-SubCell"/>
</dbReference>
<keyword evidence="5" id="KW-0808">Transferase</keyword>
<dbReference type="AlphaFoldDB" id="A0A8T2U7I7"/>
<dbReference type="PANTHER" id="PTHR34273">
    <property type="entry name" value="METHYLTHIORIBOSE KINASE"/>
    <property type="match status" value="1"/>
</dbReference>
<evidence type="ECO:0000256" key="12">
    <source>
        <dbReference type="HAMAP-Rule" id="MF_03119"/>
    </source>
</evidence>
<dbReference type="PANTHER" id="PTHR34273:SF2">
    <property type="entry name" value="METHYLTHIORIBOSE KINASE"/>
    <property type="match status" value="1"/>
</dbReference>
<dbReference type="GO" id="GO:0005634">
    <property type="term" value="C:nucleus"/>
    <property type="evidence" value="ECO:0007669"/>
    <property type="project" value="UniProtKB-SubCell"/>
</dbReference>
<comment type="subunit">
    <text evidence="2">Homodimer.</text>
</comment>
<proteinExistence type="inferred from homology"/>
<keyword evidence="4 12" id="KW-0028">Amino-acid biosynthesis</keyword>
<organism evidence="14 15">
    <name type="scientific">Ceratopteris richardii</name>
    <name type="common">Triangle waterfern</name>
    <dbReference type="NCBI Taxonomy" id="49495"/>
    <lineage>
        <taxon>Eukaryota</taxon>
        <taxon>Viridiplantae</taxon>
        <taxon>Streptophyta</taxon>
        <taxon>Embryophyta</taxon>
        <taxon>Tracheophyta</taxon>
        <taxon>Polypodiopsida</taxon>
        <taxon>Polypodiidae</taxon>
        <taxon>Polypodiales</taxon>
        <taxon>Pteridineae</taxon>
        <taxon>Pteridaceae</taxon>
        <taxon>Parkerioideae</taxon>
        <taxon>Ceratopteris</taxon>
    </lineage>
</organism>
<keyword evidence="15" id="KW-1185">Reference proteome</keyword>
<evidence type="ECO:0000256" key="8">
    <source>
        <dbReference type="ARBA" id="ARBA00022840"/>
    </source>
</evidence>
<dbReference type="Pfam" id="PF01008">
    <property type="entry name" value="IF-2B"/>
    <property type="match status" value="1"/>
</dbReference>
<comment type="similarity">
    <text evidence="1">Belongs to the methylthioribose kinase family.</text>
</comment>
<dbReference type="InterPro" id="IPR005251">
    <property type="entry name" value="IF-M1Pi"/>
</dbReference>
<dbReference type="InterPro" id="IPR027363">
    <property type="entry name" value="M1Pi_N"/>
</dbReference>
<evidence type="ECO:0000313" key="15">
    <source>
        <dbReference type="Proteomes" id="UP000825935"/>
    </source>
</evidence>
<evidence type="ECO:0000256" key="6">
    <source>
        <dbReference type="ARBA" id="ARBA00022741"/>
    </source>
</evidence>
<dbReference type="InterPro" id="IPR000649">
    <property type="entry name" value="IF-2B-related"/>
</dbReference>
<dbReference type="GO" id="GO:0005524">
    <property type="term" value="F:ATP binding"/>
    <property type="evidence" value="ECO:0007669"/>
    <property type="project" value="UniProtKB-KW"/>
</dbReference>
<feature type="site" description="Transition state stabilizer" evidence="12">
    <location>
        <position position="178"/>
    </location>
</feature>
<protein>
    <recommendedName>
        <fullName evidence="12">Methylthioribose-1-phosphate isomerase</fullName>
        <shortName evidence="12">M1Pi</shortName>
        <shortName evidence="12">MTR-1-P isomerase</shortName>
        <ecNumber evidence="12">5.3.1.23</ecNumber>
    </recommendedName>
    <alternativeName>
        <fullName evidence="12">S-methyl-5-thioribose-1-phosphate isomerase</fullName>
    </alternativeName>
    <alternativeName>
        <fullName evidence="12">Translation initiation factor eIF-2B subunit alpha/beta/delta-like protein</fullName>
    </alternativeName>
</protein>
<dbReference type="Gene3D" id="3.40.50.10470">
    <property type="entry name" value="Translation initiation factor eif-2b, domain 2"/>
    <property type="match status" value="1"/>
</dbReference>
<dbReference type="InterPro" id="IPR009212">
    <property type="entry name" value="Methylthioribose_kinase"/>
</dbReference>
<feature type="domain" description="Aminoglycoside phosphotransferase" evidence="13">
    <location>
        <begin position="431"/>
        <end position="667"/>
    </location>
</feature>
<dbReference type="OrthoDB" id="2461at2759"/>
<dbReference type="InterPro" id="IPR042529">
    <property type="entry name" value="IF_2B-like_C"/>
</dbReference>
<dbReference type="Gene3D" id="3.30.200.20">
    <property type="entry name" value="Phosphorylase Kinase, domain 1"/>
    <property type="match status" value="1"/>
</dbReference>
<feature type="active site" description="Proton donor" evidence="12">
    <location>
        <position position="258"/>
    </location>
</feature>
<evidence type="ECO:0000256" key="4">
    <source>
        <dbReference type="ARBA" id="ARBA00022605"/>
    </source>
</evidence>
<evidence type="ECO:0000256" key="7">
    <source>
        <dbReference type="ARBA" id="ARBA00022777"/>
    </source>
</evidence>
<dbReference type="Pfam" id="PF01636">
    <property type="entry name" value="APH"/>
    <property type="match status" value="1"/>
</dbReference>
<evidence type="ECO:0000256" key="1">
    <source>
        <dbReference type="ARBA" id="ARBA00010165"/>
    </source>
</evidence>
<dbReference type="InterPro" id="IPR011559">
    <property type="entry name" value="Initiation_fac_2B_a/b/d"/>
</dbReference>
<dbReference type="NCBIfam" id="NF004326">
    <property type="entry name" value="PRK05720.1"/>
    <property type="match status" value="1"/>
</dbReference>
<keyword evidence="6" id="KW-0547">Nucleotide-binding</keyword>
<dbReference type="InterPro" id="IPR002575">
    <property type="entry name" value="Aminoglycoside_PTrfase"/>
</dbReference>
<dbReference type="EC" id="5.3.1.23" evidence="12"/>
<dbReference type="Proteomes" id="UP000825935">
    <property type="component" value="Chromosome 7"/>
</dbReference>
<evidence type="ECO:0000256" key="11">
    <source>
        <dbReference type="ARBA" id="ARBA00023242"/>
    </source>
</evidence>
<evidence type="ECO:0000313" key="14">
    <source>
        <dbReference type="EMBL" id="KAH7432191.1"/>
    </source>
</evidence>
<evidence type="ECO:0000259" key="13">
    <source>
        <dbReference type="Pfam" id="PF01636"/>
    </source>
</evidence>
<evidence type="ECO:0000256" key="3">
    <source>
        <dbReference type="ARBA" id="ARBA00022490"/>
    </source>
</evidence>
<dbReference type="SUPFAM" id="SSF100950">
    <property type="entry name" value="NagB/RpiA/CoA transferase-like"/>
    <property type="match status" value="1"/>
</dbReference>
<accession>A0A8T2U7I7</accession>
<dbReference type="Gene3D" id="3.90.1200.10">
    <property type="match status" value="1"/>
</dbReference>
<keyword evidence="7" id="KW-0418">Kinase</keyword>
<keyword evidence="3 12" id="KW-0963">Cytoplasm</keyword>
<dbReference type="FunFam" id="1.20.120.420:FF:000003">
    <property type="entry name" value="Methylthioribose-1-phosphate isomerase"/>
    <property type="match status" value="1"/>
</dbReference>
<dbReference type="NCBIfam" id="TIGR00512">
    <property type="entry name" value="salvage_mtnA"/>
    <property type="match status" value="1"/>
</dbReference>
<comment type="function">
    <text evidence="12">Catalyzes the interconversion of methylthioribose-1-phosphate (MTR-1-P) into methylthioribulose-1-phosphate (MTRu-1-P).</text>
</comment>